<proteinExistence type="predicted"/>
<evidence type="ECO:0000313" key="2">
    <source>
        <dbReference type="EMBL" id="KAH0617096.1"/>
    </source>
</evidence>
<accession>A0ABQ7SIA1</accession>
<dbReference type="InterPro" id="IPR036812">
    <property type="entry name" value="NAD(P)_OxRdtase_dom_sf"/>
</dbReference>
<evidence type="ECO:0000259" key="1">
    <source>
        <dbReference type="Pfam" id="PF00248"/>
    </source>
</evidence>
<comment type="caution">
    <text evidence="2">The sequence shown here is derived from an EMBL/GenBank/DDBJ whole genome shotgun (WGS) entry which is preliminary data.</text>
</comment>
<keyword evidence="3" id="KW-1185">Reference proteome</keyword>
<reference evidence="2 3" key="1">
    <citation type="journal article" date="2022" name="Gigascience">
        <title>A chromosome-level genome assembly and annotation of the desert horned lizard, Phrynosoma platyrhinos, provides insight into chromosomal rearrangements among reptiles.</title>
        <authorList>
            <person name="Koochekian N."/>
            <person name="Ascanio A."/>
            <person name="Farleigh K."/>
            <person name="Card D.C."/>
            <person name="Schield D.R."/>
            <person name="Castoe T.A."/>
            <person name="Jezkova T."/>
        </authorList>
    </citation>
    <scope>NUCLEOTIDE SEQUENCE [LARGE SCALE GENOMIC DNA]</scope>
    <source>
        <strain evidence="2">NK-2021</strain>
    </source>
</reference>
<dbReference type="EMBL" id="JAIPUX010005290">
    <property type="protein sequence ID" value="KAH0617096.1"/>
    <property type="molecule type" value="Genomic_DNA"/>
</dbReference>
<dbReference type="PANTHER" id="PTHR11732">
    <property type="entry name" value="ALDO/KETO REDUCTASE"/>
    <property type="match status" value="1"/>
</dbReference>
<dbReference type="Proteomes" id="UP000826234">
    <property type="component" value="Unassembled WGS sequence"/>
</dbReference>
<gene>
    <name evidence="2" type="ORF">JD844_028739</name>
</gene>
<dbReference type="SUPFAM" id="SSF51430">
    <property type="entry name" value="NAD(P)-linked oxidoreductase"/>
    <property type="match status" value="1"/>
</dbReference>
<dbReference type="PIRSF" id="PIRSF000097">
    <property type="entry name" value="AKR"/>
    <property type="match status" value="1"/>
</dbReference>
<protein>
    <recommendedName>
        <fullName evidence="1">NADP-dependent oxidoreductase domain-containing protein</fullName>
    </recommendedName>
</protein>
<sequence length="240" mass="27838">MMMMMMMIINQVHGEDGESPLGKVKDAIKLAIDIGYWHFDCAHVYENEDEIGDAIQEKIQKQAVAREDLFVVSKIERLLNKPGLKYKPVINQVLRLHRMIYVKRPVFIDREPSIPASGRTDKFLQVQRDFCNCVLPPWSSQMAIVLIRFQIQRNVSVIPKSVTPHRIKENFENGATRKNLGRQVARYESYERKNIIFPSSVPPGMLKNVKSQVFDFELTPEEIQTLLSSKKRHRICTVEK</sequence>
<dbReference type="Gene3D" id="3.20.20.100">
    <property type="entry name" value="NADP-dependent oxidoreductase domain"/>
    <property type="match status" value="2"/>
</dbReference>
<dbReference type="Pfam" id="PF00248">
    <property type="entry name" value="Aldo_ket_red"/>
    <property type="match status" value="1"/>
</dbReference>
<dbReference type="InterPro" id="IPR020471">
    <property type="entry name" value="AKR"/>
</dbReference>
<dbReference type="InterPro" id="IPR023210">
    <property type="entry name" value="NADP_OxRdtase_dom"/>
</dbReference>
<feature type="domain" description="NADP-dependent oxidoreductase" evidence="1">
    <location>
        <begin position="12"/>
        <end position="90"/>
    </location>
</feature>
<name>A0ABQ7SIA1_PHRPL</name>
<organism evidence="2 3">
    <name type="scientific">Phrynosoma platyrhinos</name>
    <name type="common">Desert horned lizard</name>
    <dbReference type="NCBI Taxonomy" id="52577"/>
    <lineage>
        <taxon>Eukaryota</taxon>
        <taxon>Metazoa</taxon>
        <taxon>Chordata</taxon>
        <taxon>Craniata</taxon>
        <taxon>Vertebrata</taxon>
        <taxon>Euteleostomi</taxon>
        <taxon>Lepidosauria</taxon>
        <taxon>Squamata</taxon>
        <taxon>Bifurcata</taxon>
        <taxon>Unidentata</taxon>
        <taxon>Episquamata</taxon>
        <taxon>Toxicofera</taxon>
        <taxon>Iguania</taxon>
        <taxon>Phrynosomatidae</taxon>
        <taxon>Phrynosomatinae</taxon>
        <taxon>Phrynosoma</taxon>
    </lineage>
</organism>
<evidence type="ECO:0000313" key="3">
    <source>
        <dbReference type="Proteomes" id="UP000826234"/>
    </source>
</evidence>